<dbReference type="EMBL" id="MQWB01000015">
    <property type="protein sequence ID" value="OZC01125.1"/>
    <property type="molecule type" value="Genomic_DNA"/>
</dbReference>
<comment type="caution">
    <text evidence="4">The sequence shown here is derived from an EMBL/GenBank/DDBJ whole genome shotgun (WGS) entry which is preliminary data.</text>
</comment>
<dbReference type="OrthoDB" id="1525197at2"/>
<protein>
    <recommendedName>
        <fullName evidence="6">Relaxase</fullName>
    </recommendedName>
</protein>
<gene>
    <name evidence="4" type="ORF">BSZ36_18555</name>
</gene>
<evidence type="ECO:0000313" key="5">
    <source>
        <dbReference type="Proteomes" id="UP000216446"/>
    </source>
</evidence>
<feature type="domain" description="MobA/VirD2-like nuclease" evidence="2">
    <location>
        <begin position="17"/>
        <end position="144"/>
    </location>
</feature>
<feature type="compositionally biased region" description="Basic and acidic residues" evidence="1">
    <location>
        <begin position="248"/>
        <end position="268"/>
    </location>
</feature>
<feature type="region of interest" description="Disordered" evidence="1">
    <location>
        <begin position="158"/>
        <end position="178"/>
    </location>
</feature>
<name>A0A259TTS7_9BACT</name>
<dbReference type="RefSeq" id="WP_094552099.1">
    <property type="nucleotide sequence ID" value="NZ_MQWB01000015.1"/>
</dbReference>
<accession>A0A259TTS7</accession>
<dbReference type="InterPro" id="IPR005094">
    <property type="entry name" value="Endonuclease_MobA/VirD2"/>
</dbReference>
<evidence type="ECO:0008006" key="6">
    <source>
        <dbReference type="Google" id="ProtNLM"/>
    </source>
</evidence>
<reference evidence="4 5" key="1">
    <citation type="submission" date="2016-11" db="EMBL/GenBank/DDBJ databases">
        <title>Study of marine rhodopsin-containing bacteria.</title>
        <authorList>
            <person name="Yoshizawa S."/>
            <person name="Kumagai Y."/>
            <person name="Kogure K."/>
        </authorList>
    </citation>
    <scope>NUCLEOTIDE SEQUENCE [LARGE SCALE GENOMIC DNA]</scope>
    <source>
        <strain evidence="4 5">SG-29</strain>
    </source>
</reference>
<dbReference type="Pfam" id="PF03432">
    <property type="entry name" value="Relaxase"/>
    <property type="match status" value="1"/>
</dbReference>
<dbReference type="AlphaFoldDB" id="A0A259TTS7"/>
<feature type="compositionally biased region" description="Low complexity" evidence="1">
    <location>
        <begin position="476"/>
        <end position="486"/>
    </location>
</feature>
<dbReference type="Pfam" id="PF22863">
    <property type="entry name" value="TraI_middle"/>
    <property type="match status" value="1"/>
</dbReference>
<evidence type="ECO:0000256" key="1">
    <source>
        <dbReference type="SAM" id="MobiDB-lite"/>
    </source>
</evidence>
<dbReference type="Proteomes" id="UP000216446">
    <property type="component" value="Unassembled WGS sequence"/>
</dbReference>
<feature type="region of interest" description="Disordered" evidence="1">
    <location>
        <begin position="248"/>
        <end position="290"/>
    </location>
</feature>
<dbReference type="InParanoid" id="A0A259TTS7"/>
<feature type="region of interest" description="Disordered" evidence="1">
    <location>
        <begin position="456"/>
        <end position="486"/>
    </location>
</feature>
<proteinExistence type="predicted"/>
<evidence type="ECO:0000259" key="3">
    <source>
        <dbReference type="Pfam" id="PF22863"/>
    </source>
</evidence>
<organism evidence="4 5">
    <name type="scientific">Rubricoccus marinus</name>
    <dbReference type="NCBI Taxonomy" id="716817"/>
    <lineage>
        <taxon>Bacteria</taxon>
        <taxon>Pseudomonadati</taxon>
        <taxon>Rhodothermota</taxon>
        <taxon>Rhodothermia</taxon>
        <taxon>Rhodothermales</taxon>
        <taxon>Rubricoccaceae</taxon>
        <taxon>Rubricoccus</taxon>
    </lineage>
</organism>
<feature type="domain" description="TraI-like middle" evidence="3">
    <location>
        <begin position="184"/>
        <end position="250"/>
    </location>
</feature>
<keyword evidence="5" id="KW-1185">Reference proteome</keyword>
<dbReference type="InterPro" id="IPR054462">
    <property type="entry name" value="TraI_M"/>
</dbReference>
<evidence type="ECO:0000259" key="2">
    <source>
        <dbReference type="Pfam" id="PF03432"/>
    </source>
</evidence>
<evidence type="ECO:0000313" key="4">
    <source>
        <dbReference type="EMBL" id="OZC01125.1"/>
    </source>
</evidence>
<sequence>MIGAASTGASFQALGTYLVGDESRVGWVETRNTLARDPRAVVAEMERDVALSRSRVEKPVYHLALSFDPTDAPTRDELRGAVDRTLQDLGLGDHPALVVAHTDTDHAHVHVMVSRVGADGKAWSTSFSNRRLRTSIETQERELGVRWTGRNAELTRAPSVERGTADVPTAETPSGRDRGFAADVRSRALADLRTATSWRDLDARLAAHGLRVERKGRGAVVTDGTREAKLSSVSRSVSRPKLEARFGPLRAHEEDREVLPRHVEESGTRRTAPSLASSRTRSGRSPRRSGAALRIGKGIVRSVDLDGGQSGDERIARAPKTVASRSVRRVGRRAAKRVVVGSARTLTQRTLARRSAHRDLRPGGRLDRLAAMVAERSRLARLKGQWGAVLGLGTRERERAATQLAGLRDTAERSGQSFVKALGSVYADPSAAAHAFSRAAVRDGLASTAERMAAAPDSFGPLRTEKRPGLGGAFRSASDGPARAAAPAAAERGAAYVRSNDAYAAASRQREAPSPLAAAAGRRESRARAVLFAGKSGPGSRGKLHSLDGRIGRAFQRLGQQPDPASRTAASARRTAKVARSASVRLGSVGLGVATAAARSVVRGLGR</sequence>